<comment type="caution">
    <text evidence="2">The sequence shown here is derived from an EMBL/GenBank/DDBJ whole genome shotgun (WGS) entry which is preliminary data.</text>
</comment>
<dbReference type="InterPro" id="IPR025161">
    <property type="entry name" value="IS402-like_dom"/>
</dbReference>
<gene>
    <name evidence="2" type="ORF">GNZ12_14385</name>
</gene>
<protein>
    <submittedName>
        <fullName evidence="2">Transposase</fullName>
    </submittedName>
</protein>
<organism evidence="2 3">
    <name type="scientific">Paraburkholderia solitsugae</name>
    <dbReference type="NCBI Taxonomy" id="2675748"/>
    <lineage>
        <taxon>Bacteria</taxon>
        <taxon>Pseudomonadati</taxon>
        <taxon>Pseudomonadota</taxon>
        <taxon>Betaproteobacteria</taxon>
        <taxon>Burkholderiales</taxon>
        <taxon>Burkholderiaceae</taxon>
        <taxon>Paraburkholderia</taxon>
    </lineage>
</organism>
<dbReference type="RefSeq" id="WP_172310951.1">
    <property type="nucleotide sequence ID" value="NZ_WOEY01000058.1"/>
</dbReference>
<sequence>MIAIPLSDTDWRRVQHLFVAPEPASARGRPRRDVREIVNAILWVQQSGEKWHRLPSIFPPQQTCYAKYIVWRREGRLECMAELINMKSLDQ</sequence>
<feature type="domain" description="Insertion element IS402-like" evidence="1">
    <location>
        <begin position="6"/>
        <end position="78"/>
    </location>
</feature>
<name>A0ABX2BNZ6_9BURK</name>
<dbReference type="Pfam" id="PF13340">
    <property type="entry name" value="DUF4096"/>
    <property type="match status" value="1"/>
</dbReference>
<proteinExistence type="predicted"/>
<reference evidence="2 3" key="1">
    <citation type="submission" date="2019-11" db="EMBL/GenBank/DDBJ databases">
        <title>Metabolism of dissolved organic matter in forest soils.</title>
        <authorList>
            <person name="Cyle K.T."/>
            <person name="Wilhelm R.C."/>
            <person name="Martinez C.E."/>
        </authorList>
    </citation>
    <scope>NUCLEOTIDE SEQUENCE [LARGE SCALE GENOMIC DNA]</scope>
    <source>
        <strain evidence="2 3">1N</strain>
    </source>
</reference>
<dbReference type="PANTHER" id="PTHR46637:SF1">
    <property type="entry name" value="BLL5188 PROTEIN"/>
    <property type="match status" value="1"/>
</dbReference>
<dbReference type="InterPro" id="IPR052909">
    <property type="entry name" value="Transposase_6_like"/>
</dbReference>
<accession>A0ABX2BNZ6</accession>
<dbReference type="PANTHER" id="PTHR46637">
    <property type="entry name" value="TIS1421-TRANSPOSASE PROTEIN A"/>
    <property type="match status" value="1"/>
</dbReference>
<evidence type="ECO:0000313" key="3">
    <source>
        <dbReference type="Proteomes" id="UP000652198"/>
    </source>
</evidence>
<evidence type="ECO:0000259" key="1">
    <source>
        <dbReference type="Pfam" id="PF13340"/>
    </source>
</evidence>
<keyword evidence="3" id="KW-1185">Reference proteome</keyword>
<dbReference type="Proteomes" id="UP000652198">
    <property type="component" value="Unassembled WGS sequence"/>
</dbReference>
<evidence type="ECO:0000313" key="2">
    <source>
        <dbReference type="EMBL" id="NPT42471.1"/>
    </source>
</evidence>
<dbReference type="EMBL" id="WOEY01000058">
    <property type="protein sequence ID" value="NPT42471.1"/>
    <property type="molecule type" value="Genomic_DNA"/>
</dbReference>